<keyword evidence="3" id="KW-1185">Reference proteome</keyword>
<evidence type="ECO:0000313" key="3">
    <source>
        <dbReference type="Proteomes" id="UP000244005"/>
    </source>
</evidence>
<dbReference type="GO" id="GO:0004553">
    <property type="term" value="F:hydrolase activity, hydrolyzing O-glycosyl compounds"/>
    <property type="evidence" value="ECO:0007669"/>
    <property type="project" value="InterPro"/>
</dbReference>
<dbReference type="OMA" id="THRIVWT"/>
<gene>
    <name evidence="2" type="ORF">MARPO_0049s0008</name>
</gene>
<evidence type="ECO:0000259" key="1">
    <source>
        <dbReference type="PROSITE" id="PS51762"/>
    </source>
</evidence>
<protein>
    <recommendedName>
        <fullName evidence="1">GH16 domain-containing protein</fullName>
    </recommendedName>
</protein>
<dbReference type="GO" id="GO:0005975">
    <property type="term" value="P:carbohydrate metabolic process"/>
    <property type="evidence" value="ECO:0007669"/>
    <property type="project" value="InterPro"/>
</dbReference>
<dbReference type="EMBL" id="KZ772721">
    <property type="protein sequence ID" value="PTQ38703.1"/>
    <property type="molecule type" value="Genomic_DNA"/>
</dbReference>
<sequence length="298" mass="33902">MDIFRILLASHHMHLPINWYVLRYLDSSSGSNPNCAKFRFVRFSIDRRILISRVHNFVISRGNCRFPYQIMSRTITFSGLNWTVRDTSSTTQGPGSNWWSNSTSNVWVDSNGWLHLKITKVGTKWLCPEVYTTGNYKYGTFNWKIEGPVTSPNGSFDKNVVLGLFTYPAAGGDGTNEIDVELARWGNGSYPNLNFTSYPNTLLSDFKNHTKTTEMALNGNYTSHQFQWRNNNVSWVSRHGHSATGDIILSDSYNGDGNSQRLPQQNCKVHMNLWLFEGLAPTDGVQVEFVIHSFTYTS</sequence>
<dbReference type="PROSITE" id="PS51762">
    <property type="entry name" value="GH16_2"/>
    <property type="match status" value="1"/>
</dbReference>
<feature type="domain" description="GH16" evidence="1">
    <location>
        <begin position="25"/>
        <end position="298"/>
    </location>
</feature>
<dbReference type="AlphaFoldDB" id="A0A2R6WXZ8"/>
<dbReference type="Gene3D" id="2.60.120.200">
    <property type="match status" value="1"/>
</dbReference>
<reference evidence="3" key="1">
    <citation type="journal article" date="2017" name="Cell">
        <title>Insights into land plant evolution garnered from the Marchantia polymorpha genome.</title>
        <authorList>
            <person name="Bowman J.L."/>
            <person name="Kohchi T."/>
            <person name="Yamato K.T."/>
            <person name="Jenkins J."/>
            <person name="Shu S."/>
            <person name="Ishizaki K."/>
            <person name="Yamaoka S."/>
            <person name="Nishihama R."/>
            <person name="Nakamura Y."/>
            <person name="Berger F."/>
            <person name="Adam C."/>
            <person name="Aki S.S."/>
            <person name="Althoff F."/>
            <person name="Araki T."/>
            <person name="Arteaga-Vazquez M.A."/>
            <person name="Balasubrmanian S."/>
            <person name="Barry K."/>
            <person name="Bauer D."/>
            <person name="Boehm C.R."/>
            <person name="Briginshaw L."/>
            <person name="Caballero-Perez J."/>
            <person name="Catarino B."/>
            <person name="Chen F."/>
            <person name="Chiyoda S."/>
            <person name="Chovatia M."/>
            <person name="Davies K.M."/>
            <person name="Delmans M."/>
            <person name="Demura T."/>
            <person name="Dierschke T."/>
            <person name="Dolan L."/>
            <person name="Dorantes-Acosta A.E."/>
            <person name="Eklund D.M."/>
            <person name="Florent S.N."/>
            <person name="Flores-Sandoval E."/>
            <person name="Fujiyama A."/>
            <person name="Fukuzawa H."/>
            <person name="Galik B."/>
            <person name="Grimanelli D."/>
            <person name="Grimwood J."/>
            <person name="Grossniklaus U."/>
            <person name="Hamada T."/>
            <person name="Haseloff J."/>
            <person name="Hetherington A.J."/>
            <person name="Higo A."/>
            <person name="Hirakawa Y."/>
            <person name="Hundley H.N."/>
            <person name="Ikeda Y."/>
            <person name="Inoue K."/>
            <person name="Inoue S.I."/>
            <person name="Ishida S."/>
            <person name="Jia Q."/>
            <person name="Kakita M."/>
            <person name="Kanazawa T."/>
            <person name="Kawai Y."/>
            <person name="Kawashima T."/>
            <person name="Kennedy M."/>
            <person name="Kinose K."/>
            <person name="Kinoshita T."/>
            <person name="Kohara Y."/>
            <person name="Koide E."/>
            <person name="Komatsu K."/>
            <person name="Kopischke S."/>
            <person name="Kubo M."/>
            <person name="Kyozuka J."/>
            <person name="Lagercrantz U."/>
            <person name="Lin S.S."/>
            <person name="Lindquist E."/>
            <person name="Lipzen A.M."/>
            <person name="Lu C.W."/>
            <person name="De Luna E."/>
            <person name="Martienssen R.A."/>
            <person name="Minamino N."/>
            <person name="Mizutani M."/>
            <person name="Mizutani M."/>
            <person name="Mochizuki N."/>
            <person name="Monte I."/>
            <person name="Mosher R."/>
            <person name="Nagasaki H."/>
            <person name="Nakagami H."/>
            <person name="Naramoto S."/>
            <person name="Nishitani K."/>
            <person name="Ohtani M."/>
            <person name="Okamoto T."/>
            <person name="Okumura M."/>
            <person name="Phillips J."/>
            <person name="Pollak B."/>
            <person name="Reinders A."/>
            <person name="Rovekamp M."/>
            <person name="Sano R."/>
            <person name="Sawa S."/>
            <person name="Schmid M.W."/>
            <person name="Shirakawa M."/>
            <person name="Solano R."/>
            <person name="Spunde A."/>
            <person name="Suetsugu N."/>
            <person name="Sugano S."/>
            <person name="Sugiyama A."/>
            <person name="Sun R."/>
            <person name="Suzuki Y."/>
            <person name="Takenaka M."/>
            <person name="Takezawa D."/>
            <person name="Tomogane H."/>
            <person name="Tsuzuki M."/>
            <person name="Ueda T."/>
            <person name="Umeda M."/>
            <person name="Ward J.M."/>
            <person name="Watanabe Y."/>
            <person name="Yazaki K."/>
            <person name="Yokoyama R."/>
            <person name="Yoshitake Y."/>
            <person name="Yotsui I."/>
            <person name="Zachgo S."/>
            <person name="Schmutz J."/>
        </authorList>
    </citation>
    <scope>NUCLEOTIDE SEQUENCE [LARGE SCALE GENOMIC DNA]</scope>
    <source>
        <strain evidence="3">Tak-1</strain>
    </source>
</reference>
<organism evidence="2 3">
    <name type="scientific">Marchantia polymorpha</name>
    <name type="common">Common liverwort</name>
    <name type="synonym">Marchantia aquatica</name>
    <dbReference type="NCBI Taxonomy" id="3197"/>
    <lineage>
        <taxon>Eukaryota</taxon>
        <taxon>Viridiplantae</taxon>
        <taxon>Streptophyta</taxon>
        <taxon>Embryophyta</taxon>
        <taxon>Marchantiophyta</taxon>
        <taxon>Marchantiopsida</taxon>
        <taxon>Marchantiidae</taxon>
        <taxon>Marchantiales</taxon>
        <taxon>Marchantiaceae</taxon>
        <taxon>Marchantia</taxon>
    </lineage>
</organism>
<dbReference type="Gramene" id="Mp3g20250.1">
    <property type="protein sequence ID" value="Mp3g20250.1.cds"/>
    <property type="gene ID" value="Mp3g20250"/>
</dbReference>
<name>A0A2R6WXZ8_MARPO</name>
<dbReference type="SUPFAM" id="SSF49899">
    <property type="entry name" value="Concanavalin A-like lectins/glucanases"/>
    <property type="match status" value="1"/>
</dbReference>
<dbReference type="Proteomes" id="UP000244005">
    <property type="component" value="Unassembled WGS sequence"/>
</dbReference>
<accession>A0A2R6WXZ8</accession>
<dbReference type="InterPro" id="IPR013320">
    <property type="entry name" value="ConA-like_dom_sf"/>
</dbReference>
<dbReference type="InterPro" id="IPR000757">
    <property type="entry name" value="Beta-glucanase-like"/>
</dbReference>
<evidence type="ECO:0000313" key="2">
    <source>
        <dbReference type="EMBL" id="PTQ38703.1"/>
    </source>
</evidence>
<proteinExistence type="predicted"/>
<dbReference type="OrthoDB" id="9971178at2759"/>